<evidence type="ECO:0000256" key="2">
    <source>
        <dbReference type="SAM" id="MobiDB-lite"/>
    </source>
</evidence>
<dbReference type="PROSITE" id="PS50005">
    <property type="entry name" value="TPR"/>
    <property type="match status" value="1"/>
</dbReference>
<feature type="region of interest" description="Disordered" evidence="2">
    <location>
        <begin position="1"/>
        <end position="20"/>
    </location>
</feature>
<reference evidence="3 4" key="1">
    <citation type="submission" date="2017-03" db="EMBL/GenBank/DDBJ databases">
        <title>Complete genome sequence of Candidatus 'Thiodictyon syntrophicum' sp. nov. strain Cad16T, a photolithoautotroph purple sulfur bacterium isolated from an alpine meromictic lake.</title>
        <authorList>
            <person name="Luedin S.M."/>
            <person name="Pothier J.F."/>
            <person name="Danza F."/>
            <person name="Storelli N."/>
            <person name="Wittwer M."/>
            <person name="Tonolla M."/>
        </authorList>
    </citation>
    <scope>NUCLEOTIDE SEQUENCE [LARGE SCALE GENOMIC DNA]</scope>
    <source>
        <strain evidence="3 4">Cad16T</strain>
    </source>
</reference>
<evidence type="ECO:0000313" key="3">
    <source>
        <dbReference type="EMBL" id="AUB80526.1"/>
    </source>
</evidence>
<dbReference type="RefSeq" id="WP_216644686.1">
    <property type="nucleotide sequence ID" value="NZ_CP020370.1"/>
</dbReference>
<organism evidence="3 4">
    <name type="scientific">Candidatus Thiodictyon syntrophicum</name>
    <dbReference type="NCBI Taxonomy" id="1166950"/>
    <lineage>
        <taxon>Bacteria</taxon>
        <taxon>Pseudomonadati</taxon>
        <taxon>Pseudomonadota</taxon>
        <taxon>Gammaproteobacteria</taxon>
        <taxon>Chromatiales</taxon>
        <taxon>Chromatiaceae</taxon>
        <taxon>Thiodictyon</taxon>
    </lineage>
</organism>
<protein>
    <recommendedName>
        <fullName evidence="5">Tetratricopeptide repeat protein</fullName>
    </recommendedName>
</protein>
<evidence type="ECO:0000256" key="1">
    <source>
        <dbReference type="PROSITE-ProRule" id="PRU00339"/>
    </source>
</evidence>
<evidence type="ECO:0000313" key="4">
    <source>
        <dbReference type="Proteomes" id="UP000232638"/>
    </source>
</evidence>
<dbReference type="Proteomes" id="UP000232638">
    <property type="component" value="Chromosome"/>
</dbReference>
<dbReference type="KEGG" id="tsy:THSYN_05890"/>
<accession>A0A2K8U4K9</accession>
<name>A0A2K8U4K9_9GAMM</name>
<keyword evidence="1" id="KW-0802">TPR repeat</keyword>
<dbReference type="AlphaFoldDB" id="A0A2K8U4K9"/>
<gene>
    <name evidence="3" type="ORF">THSYN_05890</name>
</gene>
<feature type="repeat" description="TPR" evidence="1">
    <location>
        <begin position="24"/>
        <end position="57"/>
    </location>
</feature>
<keyword evidence="4" id="KW-1185">Reference proteome</keyword>
<dbReference type="EMBL" id="CP020370">
    <property type="protein sequence ID" value="AUB80526.1"/>
    <property type="molecule type" value="Genomic_DNA"/>
</dbReference>
<sequence length="366" mass="41226">MADAVYAAGPTPAPTAVNPEADPVATHLALGQSYLERGEHARAVLEFEQVLRFDNLPPDLHEQAAIYARSARDYAAGRRLSGFGYAETGGGYYRENVTRSTNAAGGNPARDWFWRARAGGGVSYIARNDITIDGTLDYRFRYYDNPERRDDSDLRWNAAVNQSLPHGRQAIGVRGRASYRGQPGYRNDYGLYLDRAFDINADNRISLAGEWRTRQYPTDLRERSRDIAEVTASWTRAFLDGRASLTLAVNGGREWATHNRPDGDNNFFGTEFNFGIDFTPSLGGFLFGLWEHNAYLGDRTLTDADFEPVAFYTRSDDIYELGGGLTYGLGRGWSLRPEVLYLRDESNTVWGNYRSTELWLMIRKAF</sequence>
<evidence type="ECO:0008006" key="5">
    <source>
        <dbReference type="Google" id="ProtNLM"/>
    </source>
</evidence>
<proteinExistence type="predicted"/>
<dbReference type="InterPro" id="IPR019734">
    <property type="entry name" value="TPR_rpt"/>
</dbReference>